<proteinExistence type="predicted"/>
<dbReference type="Pfam" id="PF21805">
    <property type="entry name" value="Imm5_like"/>
    <property type="match status" value="1"/>
</dbReference>
<dbReference type="Proteomes" id="UP000824160">
    <property type="component" value="Unassembled WGS sequence"/>
</dbReference>
<reference evidence="2" key="1">
    <citation type="submission" date="2020-10" db="EMBL/GenBank/DDBJ databases">
        <authorList>
            <person name="Gilroy R."/>
        </authorList>
    </citation>
    <scope>NUCLEOTIDE SEQUENCE</scope>
    <source>
        <strain evidence="2">ChiBcec7-5410</strain>
    </source>
</reference>
<name>A0A9D1H9Y8_9FIRM</name>
<feature type="domain" description="Imm-5-like" evidence="1">
    <location>
        <begin position="32"/>
        <end position="157"/>
    </location>
</feature>
<dbReference type="InterPro" id="IPR048667">
    <property type="entry name" value="Imm5-like"/>
</dbReference>
<sequence length="180" mass="20878">MDWLEEVQQKARRKNQILFSKDCPLFDQLNLLLERQNHRAVVLWALELAKEAVICLKEKYPDDFRPEDALNVTRLWAAGKVKMPVAKKEILRCHGMAKELSSPEDIALCHAIGQACGTVHTVGHALGFPIYELTAIVRRMGLENCRNAVEERCRYYVQRLIYWQQQEPSVTQEWAKFLAK</sequence>
<comment type="caution">
    <text evidence="2">The sequence shown here is derived from an EMBL/GenBank/DDBJ whole genome shotgun (WGS) entry which is preliminary data.</text>
</comment>
<dbReference type="AlphaFoldDB" id="A0A9D1H9Y8"/>
<evidence type="ECO:0000313" key="3">
    <source>
        <dbReference type="Proteomes" id="UP000824160"/>
    </source>
</evidence>
<protein>
    <recommendedName>
        <fullName evidence="1">Imm-5-like domain-containing protein</fullName>
    </recommendedName>
</protein>
<reference evidence="2" key="2">
    <citation type="journal article" date="2021" name="PeerJ">
        <title>Extensive microbial diversity within the chicken gut microbiome revealed by metagenomics and culture.</title>
        <authorList>
            <person name="Gilroy R."/>
            <person name="Ravi A."/>
            <person name="Getino M."/>
            <person name="Pursley I."/>
            <person name="Horton D.L."/>
            <person name="Alikhan N.F."/>
            <person name="Baker D."/>
            <person name="Gharbi K."/>
            <person name="Hall N."/>
            <person name="Watson M."/>
            <person name="Adriaenssens E.M."/>
            <person name="Foster-Nyarko E."/>
            <person name="Jarju S."/>
            <person name="Secka A."/>
            <person name="Antonio M."/>
            <person name="Oren A."/>
            <person name="Chaudhuri R.R."/>
            <person name="La Ragione R."/>
            <person name="Hildebrand F."/>
            <person name="Pallen M.J."/>
        </authorList>
    </citation>
    <scope>NUCLEOTIDE SEQUENCE</scope>
    <source>
        <strain evidence="2">ChiBcec7-5410</strain>
    </source>
</reference>
<dbReference type="EMBL" id="DVLW01000265">
    <property type="protein sequence ID" value="HIT95444.1"/>
    <property type="molecule type" value="Genomic_DNA"/>
</dbReference>
<evidence type="ECO:0000259" key="1">
    <source>
        <dbReference type="Pfam" id="PF21805"/>
    </source>
</evidence>
<gene>
    <name evidence="2" type="ORF">IAC43_09675</name>
</gene>
<organism evidence="2 3">
    <name type="scientific">Candidatus Faecivivens stercoripullorum</name>
    <dbReference type="NCBI Taxonomy" id="2840805"/>
    <lineage>
        <taxon>Bacteria</taxon>
        <taxon>Bacillati</taxon>
        <taxon>Bacillota</taxon>
        <taxon>Clostridia</taxon>
        <taxon>Eubacteriales</taxon>
        <taxon>Oscillospiraceae</taxon>
        <taxon>Oscillospiraceae incertae sedis</taxon>
        <taxon>Candidatus Faecivivens</taxon>
    </lineage>
</organism>
<evidence type="ECO:0000313" key="2">
    <source>
        <dbReference type="EMBL" id="HIT95444.1"/>
    </source>
</evidence>
<accession>A0A9D1H9Y8</accession>